<feature type="region of interest" description="Disordered" evidence="1">
    <location>
        <begin position="1"/>
        <end position="121"/>
    </location>
</feature>
<dbReference type="Proteomes" id="UP001295684">
    <property type="component" value="Unassembled WGS sequence"/>
</dbReference>
<feature type="compositionally biased region" description="Basic and acidic residues" evidence="1">
    <location>
        <begin position="163"/>
        <end position="174"/>
    </location>
</feature>
<feature type="compositionally biased region" description="Polar residues" evidence="1">
    <location>
        <begin position="40"/>
        <end position="50"/>
    </location>
</feature>
<sequence length="317" mass="36354">MFKENVKNFSKERESKHQVLFSGLNNKMKKKRSRTKIPNKPSQRVLSSAAASKKNIRNPSLHRARAESKKRGRRAFNNSEFDTNEAKQKSVSRQNSKQYHDSSRNNEMKRNTREANKKFEYYSLLSKKNTGSKKKLGMQANNLRNKTDSQSMRINNSVPNSAKPEKEETKDKSKEDIDALEHLNYMNACARMDLINANNKLMNLHVLKKYMKASNTTKDNNKSMDFTMTFKSDFSLGVKKNQKGGRKGASNTRQNNRPKETGLDNNILQAQYSFSNILQDNPATLKKNASDGFYLQVNQAMESVLPYESKILCESSQ</sequence>
<feature type="compositionally biased region" description="Basic and acidic residues" evidence="1">
    <location>
        <begin position="98"/>
        <end position="120"/>
    </location>
</feature>
<evidence type="ECO:0000256" key="1">
    <source>
        <dbReference type="SAM" id="MobiDB-lite"/>
    </source>
</evidence>
<protein>
    <submittedName>
        <fullName evidence="2">Uncharacterized protein</fullName>
    </submittedName>
</protein>
<keyword evidence="3" id="KW-1185">Reference proteome</keyword>
<feature type="region of interest" description="Disordered" evidence="1">
    <location>
        <begin position="237"/>
        <end position="262"/>
    </location>
</feature>
<evidence type="ECO:0000313" key="3">
    <source>
        <dbReference type="Proteomes" id="UP001295684"/>
    </source>
</evidence>
<dbReference type="EMBL" id="CAMPGE010002026">
    <property type="protein sequence ID" value="CAI2360830.1"/>
    <property type="molecule type" value="Genomic_DNA"/>
</dbReference>
<feature type="compositionally biased region" description="Basic residues" evidence="1">
    <location>
        <begin position="27"/>
        <end position="37"/>
    </location>
</feature>
<feature type="compositionally biased region" description="Basic residues" evidence="1">
    <location>
        <begin position="54"/>
        <end position="63"/>
    </location>
</feature>
<organism evidence="2 3">
    <name type="scientific">Euplotes crassus</name>
    <dbReference type="NCBI Taxonomy" id="5936"/>
    <lineage>
        <taxon>Eukaryota</taxon>
        <taxon>Sar</taxon>
        <taxon>Alveolata</taxon>
        <taxon>Ciliophora</taxon>
        <taxon>Intramacronucleata</taxon>
        <taxon>Spirotrichea</taxon>
        <taxon>Hypotrichia</taxon>
        <taxon>Euplotida</taxon>
        <taxon>Euplotidae</taxon>
        <taxon>Moneuplotes</taxon>
    </lineage>
</organism>
<feature type="compositionally biased region" description="Polar residues" evidence="1">
    <location>
        <begin position="143"/>
        <end position="160"/>
    </location>
</feature>
<name>A0AAD1U3N2_EUPCR</name>
<dbReference type="AlphaFoldDB" id="A0AAD1U3N2"/>
<proteinExistence type="predicted"/>
<feature type="region of interest" description="Disordered" evidence="1">
    <location>
        <begin position="143"/>
        <end position="174"/>
    </location>
</feature>
<accession>A0AAD1U3N2</accession>
<gene>
    <name evidence="2" type="ORF">ECRASSUSDP1_LOCUS2137</name>
</gene>
<reference evidence="2" key="1">
    <citation type="submission" date="2023-07" db="EMBL/GenBank/DDBJ databases">
        <authorList>
            <consortium name="AG Swart"/>
            <person name="Singh M."/>
            <person name="Singh A."/>
            <person name="Seah K."/>
            <person name="Emmerich C."/>
        </authorList>
    </citation>
    <scope>NUCLEOTIDE SEQUENCE</scope>
    <source>
        <strain evidence="2">DP1</strain>
    </source>
</reference>
<evidence type="ECO:0000313" key="2">
    <source>
        <dbReference type="EMBL" id="CAI2360830.1"/>
    </source>
</evidence>
<feature type="compositionally biased region" description="Basic and acidic residues" evidence="1">
    <location>
        <begin position="1"/>
        <end position="17"/>
    </location>
</feature>
<comment type="caution">
    <text evidence="2">The sequence shown here is derived from an EMBL/GenBank/DDBJ whole genome shotgun (WGS) entry which is preliminary data.</text>
</comment>